<feature type="region of interest" description="Disordered" evidence="2">
    <location>
        <begin position="320"/>
        <end position="340"/>
    </location>
</feature>
<comment type="caution">
    <text evidence="4">The sequence shown here is derived from an EMBL/GenBank/DDBJ whole genome shotgun (WGS) entry which is preliminary data.</text>
</comment>
<dbReference type="InterPro" id="IPR006343">
    <property type="entry name" value="DnaB/C_C"/>
</dbReference>
<dbReference type="PANTHER" id="PTHR37293">
    <property type="entry name" value="PHAGE REPLICATION PROTEIN-RELATED"/>
    <property type="match status" value="1"/>
</dbReference>
<feature type="compositionally biased region" description="Polar residues" evidence="2">
    <location>
        <begin position="104"/>
        <end position="113"/>
    </location>
</feature>
<organism evidence="4 5">
    <name type="scientific">Lentibacillus kimchii</name>
    <dbReference type="NCBI Taxonomy" id="1542911"/>
    <lineage>
        <taxon>Bacteria</taxon>
        <taxon>Bacillati</taxon>
        <taxon>Bacillota</taxon>
        <taxon>Bacilli</taxon>
        <taxon>Bacillales</taxon>
        <taxon>Bacillaceae</taxon>
        <taxon>Lentibacillus</taxon>
    </lineage>
</organism>
<feature type="compositionally biased region" description="Low complexity" evidence="2">
    <location>
        <begin position="143"/>
        <end position="161"/>
    </location>
</feature>
<proteinExistence type="inferred from homology"/>
<dbReference type="PANTHER" id="PTHR37293:SF5">
    <property type="entry name" value="DNA REPLICATION PROTEIN"/>
    <property type="match status" value="1"/>
</dbReference>
<feature type="region of interest" description="Disordered" evidence="2">
    <location>
        <begin position="102"/>
        <end position="189"/>
    </location>
</feature>
<evidence type="ECO:0000259" key="3">
    <source>
        <dbReference type="Pfam" id="PF07261"/>
    </source>
</evidence>
<evidence type="ECO:0000313" key="5">
    <source>
        <dbReference type="Proteomes" id="UP001596620"/>
    </source>
</evidence>
<feature type="compositionally biased region" description="Basic and acidic residues" evidence="2">
    <location>
        <begin position="162"/>
        <end position="175"/>
    </location>
</feature>
<feature type="domain" description="DnaB/C C-terminal" evidence="3">
    <location>
        <begin position="222"/>
        <end position="288"/>
    </location>
</feature>
<feature type="compositionally biased region" description="Low complexity" evidence="2">
    <location>
        <begin position="324"/>
        <end position="339"/>
    </location>
</feature>
<dbReference type="SUPFAM" id="SSF158499">
    <property type="entry name" value="DnaD domain-like"/>
    <property type="match status" value="1"/>
</dbReference>
<dbReference type="InterPro" id="IPR053162">
    <property type="entry name" value="DnaD"/>
</dbReference>
<comment type="similarity">
    <text evidence="1">Belongs to the DnaB/DnaD family.</text>
</comment>
<keyword evidence="5" id="KW-1185">Reference proteome</keyword>
<sequence>MNYIKELNAFDDTLVFNPLSGSAIAVWHALMHFNNKSGWQTTFTVPASMLEVHSGIKGTTFKRARTELSEKGHIHVTPGSGNQAPTYRMLSQIKSFTEPVAATAATQPNPSDQSDAHPAEDPAAEQENQQANQNRPAPDDTADYTAAHTTTATVQTSTTNHATDKAPVRSHDRHPVHIPGHNLDRNTDDNPVHSAAPLIKQDLNQTQTKQNPTTTTTMAAGFYQQHFDTASPYILDDIQHWISHMSDPLVLDAMKRALEQNKPTWRYVKGILKSWQTKGIQTVEAAAADDQQFRSKHSQKPISRHSEKAEVIPAWFQERKQTHDQAQNTTTQNNTTLNQAEWEECERLLTKYGKKKQHTVPGT</sequence>
<evidence type="ECO:0000313" key="4">
    <source>
        <dbReference type="EMBL" id="MFC7746702.1"/>
    </source>
</evidence>
<dbReference type="EMBL" id="JBHTGR010000009">
    <property type="protein sequence ID" value="MFC7746702.1"/>
    <property type="molecule type" value="Genomic_DNA"/>
</dbReference>
<accession>A0ABW2UWL0</accession>
<dbReference type="InterPro" id="IPR034829">
    <property type="entry name" value="DnaD-like_sf"/>
</dbReference>
<evidence type="ECO:0000256" key="2">
    <source>
        <dbReference type="SAM" id="MobiDB-lite"/>
    </source>
</evidence>
<dbReference type="Proteomes" id="UP001596620">
    <property type="component" value="Unassembled WGS sequence"/>
</dbReference>
<feature type="compositionally biased region" description="Low complexity" evidence="2">
    <location>
        <begin position="125"/>
        <end position="136"/>
    </location>
</feature>
<reference evidence="5" key="1">
    <citation type="journal article" date="2019" name="Int. J. Syst. Evol. Microbiol.">
        <title>The Global Catalogue of Microorganisms (GCM) 10K type strain sequencing project: providing services to taxonomists for standard genome sequencing and annotation.</title>
        <authorList>
            <consortium name="The Broad Institute Genomics Platform"/>
            <consortium name="The Broad Institute Genome Sequencing Center for Infectious Disease"/>
            <person name="Wu L."/>
            <person name="Ma J."/>
        </authorList>
    </citation>
    <scope>NUCLEOTIDE SEQUENCE [LARGE SCALE GENOMIC DNA]</scope>
    <source>
        <strain evidence="5">JCM 30234</strain>
    </source>
</reference>
<dbReference type="RefSeq" id="WP_382358212.1">
    <property type="nucleotide sequence ID" value="NZ_JBHTGR010000009.1"/>
</dbReference>
<dbReference type="Gene3D" id="1.10.10.630">
    <property type="entry name" value="DnaD domain-like"/>
    <property type="match status" value="1"/>
</dbReference>
<dbReference type="Pfam" id="PF07261">
    <property type="entry name" value="DnaB_2"/>
    <property type="match status" value="1"/>
</dbReference>
<name>A0ABW2UWL0_9BACI</name>
<dbReference type="NCBIfam" id="TIGR01446">
    <property type="entry name" value="DnaD_dom"/>
    <property type="match status" value="1"/>
</dbReference>
<gene>
    <name evidence="4" type="ORF">ACFQU8_05530</name>
</gene>
<evidence type="ECO:0000256" key="1">
    <source>
        <dbReference type="ARBA" id="ARBA00093462"/>
    </source>
</evidence>
<protein>
    <submittedName>
        <fullName evidence="4">DnaD domain protein</fullName>
    </submittedName>
</protein>